<dbReference type="Gene3D" id="3.10.580.10">
    <property type="entry name" value="CBS-domain"/>
    <property type="match status" value="1"/>
</dbReference>
<dbReference type="InterPro" id="IPR046342">
    <property type="entry name" value="CBS_dom_sf"/>
</dbReference>
<dbReference type="HOGENOM" id="CLU_015237_4_0_11"/>
<evidence type="ECO:0000256" key="9">
    <source>
        <dbReference type="SAM" id="Phobius"/>
    </source>
</evidence>
<keyword evidence="2" id="KW-1003">Cell membrane</keyword>
<keyword evidence="5 8" id="KW-1133">Transmembrane helix</keyword>
<keyword evidence="4" id="KW-0677">Repeat</keyword>
<comment type="subcellular location">
    <subcellularLocation>
        <location evidence="1">Cell membrane</location>
        <topology evidence="1">Multi-pass membrane protein</topology>
    </subcellularLocation>
</comment>
<name>A0A077HIN5_9CORY</name>
<dbReference type="PANTHER" id="PTHR43099:SF5">
    <property type="entry name" value="HLYC_CORC FAMILY TRANSPORTER"/>
    <property type="match status" value="1"/>
</dbReference>
<feature type="domain" description="CBS" evidence="10">
    <location>
        <begin position="289"/>
        <end position="350"/>
    </location>
</feature>
<evidence type="ECO:0000256" key="1">
    <source>
        <dbReference type="ARBA" id="ARBA00004651"/>
    </source>
</evidence>
<keyword evidence="13" id="KW-1185">Reference proteome</keyword>
<dbReference type="RefSeq" id="WP_038611491.1">
    <property type="nucleotide sequence ID" value="NZ_CP009215.1"/>
</dbReference>
<evidence type="ECO:0000256" key="2">
    <source>
        <dbReference type="ARBA" id="ARBA00022475"/>
    </source>
</evidence>
<keyword evidence="3 8" id="KW-0812">Transmembrane</keyword>
<dbReference type="EMBL" id="CP009215">
    <property type="protein sequence ID" value="AIL96898.1"/>
    <property type="molecule type" value="Genomic_DNA"/>
</dbReference>
<dbReference type="Proteomes" id="UP000028939">
    <property type="component" value="Chromosome"/>
</dbReference>
<evidence type="ECO:0000256" key="5">
    <source>
        <dbReference type="ARBA" id="ARBA00022989"/>
    </source>
</evidence>
<evidence type="ECO:0000259" key="11">
    <source>
        <dbReference type="PROSITE" id="PS51846"/>
    </source>
</evidence>
<dbReference type="InterPro" id="IPR044751">
    <property type="entry name" value="Ion_transp-like_CBS"/>
</dbReference>
<feature type="transmembrane region" description="Helical" evidence="9">
    <location>
        <begin position="99"/>
        <end position="119"/>
    </location>
</feature>
<dbReference type="PROSITE" id="PS51846">
    <property type="entry name" value="CNNM"/>
    <property type="match status" value="1"/>
</dbReference>
<protein>
    <submittedName>
        <fullName evidence="12">Membrane protein</fullName>
    </submittedName>
</protein>
<reference evidence="12 13" key="1">
    <citation type="submission" date="2014-08" db="EMBL/GenBank/DDBJ databases">
        <title>Complete genome sequence of Corynebacterium ureicelerivorans DSM 45051, a lipophilic and urea-splitting isolate from a blood culture of a septicaemia patient.</title>
        <authorList>
            <person name="Tippelt A."/>
            <person name="Albersmeier A."/>
            <person name="Brinkrolf K."/>
            <person name="Ruckert C."/>
            <person name="Tauch A."/>
        </authorList>
    </citation>
    <scope>NUCLEOTIDE SEQUENCE [LARGE SCALE GENOMIC DNA]</scope>
    <source>
        <strain evidence="12 13">IMMIB RIV-2301</strain>
    </source>
</reference>
<dbReference type="STRING" id="401472.CUREI_05965"/>
<feature type="domain" description="CNNM transmembrane" evidence="11">
    <location>
        <begin position="1"/>
        <end position="202"/>
    </location>
</feature>
<evidence type="ECO:0000256" key="3">
    <source>
        <dbReference type="ARBA" id="ARBA00022692"/>
    </source>
</evidence>
<dbReference type="PROSITE" id="PS51371">
    <property type="entry name" value="CBS"/>
    <property type="match status" value="1"/>
</dbReference>
<organism evidence="12 13">
    <name type="scientific">Corynebacterium ureicelerivorans</name>
    <dbReference type="NCBI Taxonomy" id="401472"/>
    <lineage>
        <taxon>Bacteria</taxon>
        <taxon>Bacillati</taxon>
        <taxon>Actinomycetota</taxon>
        <taxon>Actinomycetes</taxon>
        <taxon>Mycobacteriales</taxon>
        <taxon>Corynebacteriaceae</taxon>
        <taxon>Corynebacterium</taxon>
    </lineage>
</organism>
<dbReference type="InterPro" id="IPR051676">
    <property type="entry name" value="UPF0053_domain"/>
</dbReference>
<evidence type="ECO:0000259" key="10">
    <source>
        <dbReference type="PROSITE" id="PS51371"/>
    </source>
</evidence>
<accession>A0A077HIN5</accession>
<dbReference type="InterPro" id="IPR000644">
    <property type="entry name" value="CBS_dom"/>
</dbReference>
<evidence type="ECO:0000256" key="6">
    <source>
        <dbReference type="ARBA" id="ARBA00023136"/>
    </source>
</evidence>
<dbReference type="OrthoDB" id="110231at2"/>
<dbReference type="AlphaFoldDB" id="A0A077HIN5"/>
<dbReference type="SUPFAM" id="SSF54631">
    <property type="entry name" value="CBS-domain pair"/>
    <property type="match status" value="1"/>
</dbReference>
<evidence type="ECO:0000256" key="4">
    <source>
        <dbReference type="ARBA" id="ARBA00022737"/>
    </source>
</evidence>
<dbReference type="Pfam" id="PF00571">
    <property type="entry name" value="CBS"/>
    <property type="match status" value="1"/>
</dbReference>
<dbReference type="PANTHER" id="PTHR43099">
    <property type="entry name" value="UPF0053 PROTEIN YRKA"/>
    <property type="match status" value="1"/>
</dbReference>
<keyword evidence="6 8" id="KW-0472">Membrane</keyword>
<evidence type="ECO:0000256" key="7">
    <source>
        <dbReference type="PROSITE-ProRule" id="PRU00703"/>
    </source>
</evidence>
<proteinExistence type="predicted"/>
<dbReference type="KEGG" id="cuv:CUREI_05965"/>
<dbReference type="InterPro" id="IPR002550">
    <property type="entry name" value="CNNM"/>
</dbReference>
<dbReference type="GO" id="GO:0005886">
    <property type="term" value="C:plasma membrane"/>
    <property type="evidence" value="ECO:0007669"/>
    <property type="project" value="UniProtKB-SubCell"/>
</dbReference>
<evidence type="ECO:0000313" key="12">
    <source>
        <dbReference type="EMBL" id="AIL96898.1"/>
    </source>
</evidence>
<keyword evidence="7" id="KW-0129">CBS domain</keyword>
<evidence type="ECO:0000256" key="8">
    <source>
        <dbReference type="PROSITE-ProRule" id="PRU01193"/>
    </source>
</evidence>
<dbReference type="Pfam" id="PF01595">
    <property type="entry name" value="CNNM"/>
    <property type="match status" value="1"/>
</dbReference>
<gene>
    <name evidence="12" type="ORF">CUREI_05965</name>
</gene>
<sequence length="350" mass="38730">MSIWLAALLIVALLAVNAFFVAVEFALVSSRRDRLESLLAQGKTKAEGVLYATEHLSIYLAGAQFGITIASLVLGKVAEPAIAAYIEAPFESLGLPPGLLHPVSFVIALLIISFLHILFGEMVPKNLAIAGPEQMAMWLTPAMTVWMKLTRPVIELLNWVARKTLLLFGIEQRDELESTVDQEQLASMIQESREEGLLDAEETVRLAKALRQESRQLREAMIPLAGLKTIPYDPRGIRLSVIEEAVQETGYSRFPVRIDASSLAGYVHVKDILDLMEHPQGDPRVSLKRIRPLTTIEATQSMDDALAQLHRRSAHMAEVHDNGRLVGVVALEDLIEEYVGTVSDWTHEAD</sequence>
<evidence type="ECO:0000313" key="13">
    <source>
        <dbReference type="Proteomes" id="UP000028939"/>
    </source>
</evidence>
<dbReference type="CDD" id="cd04590">
    <property type="entry name" value="CBS_pair_CorC_HlyC_assoc"/>
    <property type="match status" value="1"/>
</dbReference>